<sequence>MRMWIDIAIERSTRIIIILLLIIQKKPLPPPPQRHKVLSVLDGLEELVHELDFDTKPSKGEGLNL</sequence>
<dbReference type="AlphaFoldDB" id="A0A9N9AND9"/>
<evidence type="ECO:0000313" key="1">
    <source>
        <dbReference type="EMBL" id="CAG8534277.1"/>
    </source>
</evidence>
<protein>
    <submittedName>
        <fullName evidence="1">6906_t:CDS:1</fullName>
    </submittedName>
</protein>
<organism evidence="1 2">
    <name type="scientific">Diversispora eburnea</name>
    <dbReference type="NCBI Taxonomy" id="1213867"/>
    <lineage>
        <taxon>Eukaryota</taxon>
        <taxon>Fungi</taxon>
        <taxon>Fungi incertae sedis</taxon>
        <taxon>Mucoromycota</taxon>
        <taxon>Glomeromycotina</taxon>
        <taxon>Glomeromycetes</taxon>
        <taxon>Diversisporales</taxon>
        <taxon>Diversisporaceae</taxon>
        <taxon>Diversispora</taxon>
    </lineage>
</organism>
<name>A0A9N9AND9_9GLOM</name>
<comment type="caution">
    <text evidence="1">The sequence shown here is derived from an EMBL/GenBank/DDBJ whole genome shotgun (WGS) entry which is preliminary data.</text>
</comment>
<accession>A0A9N9AND9</accession>
<gene>
    <name evidence="1" type="ORF">DEBURN_LOCUS6293</name>
</gene>
<evidence type="ECO:0000313" key="2">
    <source>
        <dbReference type="Proteomes" id="UP000789706"/>
    </source>
</evidence>
<dbReference type="Proteomes" id="UP000789706">
    <property type="component" value="Unassembled WGS sequence"/>
</dbReference>
<keyword evidence="2" id="KW-1185">Reference proteome</keyword>
<reference evidence="1" key="1">
    <citation type="submission" date="2021-06" db="EMBL/GenBank/DDBJ databases">
        <authorList>
            <person name="Kallberg Y."/>
            <person name="Tangrot J."/>
            <person name="Rosling A."/>
        </authorList>
    </citation>
    <scope>NUCLEOTIDE SEQUENCE</scope>
    <source>
        <strain evidence="1">AZ414A</strain>
    </source>
</reference>
<proteinExistence type="predicted"/>
<dbReference type="EMBL" id="CAJVPK010000632">
    <property type="protein sequence ID" value="CAG8534277.1"/>
    <property type="molecule type" value="Genomic_DNA"/>
</dbReference>